<dbReference type="InterPro" id="IPR050368">
    <property type="entry name" value="ClC-type_chloride_channel"/>
</dbReference>
<evidence type="ECO:0000313" key="11">
    <source>
        <dbReference type="EMBL" id="MBB4660007.1"/>
    </source>
</evidence>
<dbReference type="InterPro" id="IPR001807">
    <property type="entry name" value="ClC"/>
</dbReference>
<protein>
    <submittedName>
        <fullName evidence="11">CIC family chloride channel protein</fullName>
    </submittedName>
</protein>
<dbReference type="PANTHER" id="PTHR43427:SF6">
    <property type="entry name" value="CHLORIDE CHANNEL PROTEIN CLC-E"/>
    <property type="match status" value="1"/>
</dbReference>
<dbReference type="RefSeq" id="WP_183819187.1">
    <property type="nucleotide sequence ID" value="NZ_JACHOB010000006.1"/>
</dbReference>
<dbReference type="Proteomes" id="UP000563524">
    <property type="component" value="Unassembled WGS sequence"/>
</dbReference>
<dbReference type="CDD" id="cd00400">
    <property type="entry name" value="Voltage_gated_ClC"/>
    <property type="match status" value="1"/>
</dbReference>
<proteinExistence type="predicted"/>
<reference evidence="11 12" key="1">
    <citation type="submission" date="2020-08" db="EMBL/GenBank/DDBJ databases">
        <title>Genomic Encyclopedia of Type Strains, Phase IV (KMG-IV): sequencing the most valuable type-strain genomes for metagenomic binning, comparative biology and taxonomic classification.</title>
        <authorList>
            <person name="Goeker M."/>
        </authorList>
    </citation>
    <scope>NUCLEOTIDE SEQUENCE [LARGE SCALE GENOMIC DNA]</scope>
    <source>
        <strain evidence="11 12">DSM 102850</strain>
    </source>
</reference>
<evidence type="ECO:0000256" key="8">
    <source>
        <dbReference type="ARBA" id="ARBA00023214"/>
    </source>
</evidence>
<accession>A0A840I5E0</accession>
<feature type="transmembrane region" description="Helical" evidence="10">
    <location>
        <begin position="174"/>
        <end position="199"/>
    </location>
</feature>
<dbReference type="GO" id="GO:0034707">
    <property type="term" value="C:chloride channel complex"/>
    <property type="evidence" value="ECO:0007669"/>
    <property type="project" value="UniProtKB-KW"/>
</dbReference>
<evidence type="ECO:0000256" key="1">
    <source>
        <dbReference type="ARBA" id="ARBA00004141"/>
    </source>
</evidence>
<feature type="transmembrane region" description="Helical" evidence="10">
    <location>
        <begin position="287"/>
        <end position="305"/>
    </location>
</feature>
<dbReference type="SUPFAM" id="SSF54631">
    <property type="entry name" value="CBS-domain pair"/>
    <property type="match status" value="1"/>
</dbReference>
<comment type="caution">
    <text evidence="11">The sequence shown here is derived from an EMBL/GenBank/DDBJ whole genome shotgun (WGS) entry which is preliminary data.</text>
</comment>
<organism evidence="11 12">
    <name type="scientific">Parvularcula dongshanensis</name>
    <dbReference type="NCBI Taxonomy" id="1173995"/>
    <lineage>
        <taxon>Bacteria</taxon>
        <taxon>Pseudomonadati</taxon>
        <taxon>Pseudomonadota</taxon>
        <taxon>Alphaproteobacteria</taxon>
        <taxon>Parvularculales</taxon>
        <taxon>Parvularculaceae</taxon>
        <taxon>Parvularcula</taxon>
    </lineage>
</organism>
<evidence type="ECO:0000256" key="4">
    <source>
        <dbReference type="ARBA" id="ARBA00022989"/>
    </source>
</evidence>
<dbReference type="AlphaFoldDB" id="A0A840I5E0"/>
<dbReference type="EMBL" id="JACHOB010000006">
    <property type="protein sequence ID" value="MBB4660007.1"/>
    <property type="molecule type" value="Genomic_DNA"/>
</dbReference>
<evidence type="ECO:0000256" key="6">
    <source>
        <dbReference type="ARBA" id="ARBA00023136"/>
    </source>
</evidence>
<dbReference type="PANTHER" id="PTHR43427">
    <property type="entry name" value="CHLORIDE CHANNEL PROTEIN CLC-E"/>
    <property type="match status" value="1"/>
</dbReference>
<keyword evidence="12" id="KW-1185">Reference proteome</keyword>
<dbReference type="SUPFAM" id="SSF81340">
    <property type="entry name" value="Clc chloride channel"/>
    <property type="match status" value="1"/>
</dbReference>
<feature type="transmembrane region" description="Helical" evidence="10">
    <location>
        <begin position="384"/>
        <end position="409"/>
    </location>
</feature>
<comment type="subcellular location">
    <subcellularLocation>
        <location evidence="1">Membrane</location>
        <topology evidence="1">Multi-pass membrane protein</topology>
    </subcellularLocation>
</comment>
<evidence type="ECO:0000256" key="3">
    <source>
        <dbReference type="ARBA" id="ARBA00022692"/>
    </source>
</evidence>
<dbReference type="GO" id="GO:0005254">
    <property type="term" value="F:chloride channel activity"/>
    <property type="evidence" value="ECO:0007669"/>
    <property type="project" value="UniProtKB-KW"/>
</dbReference>
<feature type="transmembrane region" description="Helical" evidence="10">
    <location>
        <begin position="421"/>
        <end position="443"/>
    </location>
</feature>
<keyword evidence="5" id="KW-0406">Ion transport</keyword>
<keyword evidence="6 10" id="KW-0472">Membrane</keyword>
<feature type="transmembrane region" description="Helical" evidence="10">
    <location>
        <begin position="244"/>
        <end position="266"/>
    </location>
</feature>
<evidence type="ECO:0000256" key="2">
    <source>
        <dbReference type="ARBA" id="ARBA00022448"/>
    </source>
</evidence>
<dbReference type="InterPro" id="IPR046342">
    <property type="entry name" value="CBS_dom_sf"/>
</dbReference>
<name>A0A840I5E0_9PROT</name>
<keyword evidence="2" id="KW-0813">Transport</keyword>
<keyword evidence="4 10" id="KW-1133">Transmembrane helix</keyword>
<feature type="transmembrane region" description="Helical" evidence="10">
    <location>
        <begin position="74"/>
        <end position="94"/>
    </location>
</feature>
<dbReference type="InterPro" id="IPR014743">
    <property type="entry name" value="Cl-channel_core"/>
</dbReference>
<dbReference type="PRINTS" id="PR00762">
    <property type="entry name" value="CLCHANNEL"/>
</dbReference>
<keyword evidence="7" id="KW-0869">Chloride channel</keyword>
<feature type="transmembrane region" description="Helical" evidence="10">
    <location>
        <begin position="325"/>
        <end position="344"/>
    </location>
</feature>
<keyword evidence="8" id="KW-0868">Chloride</keyword>
<gene>
    <name evidence="11" type="ORF">GGQ59_002551</name>
</gene>
<evidence type="ECO:0000313" key="12">
    <source>
        <dbReference type="Proteomes" id="UP000563524"/>
    </source>
</evidence>
<keyword evidence="9" id="KW-0407">Ion channel</keyword>
<feature type="transmembrane region" description="Helical" evidence="10">
    <location>
        <begin position="356"/>
        <end position="378"/>
    </location>
</feature>
<sequence>MATPVLRIRLWLRHARQRALTVTSWKVWVLASVLGVVTAYAVLGFIMSVEYLTSLSYGEGTASLARGARGLDPARAFIVPVIGGFLVGGLLWLAHRIGVLATVRCQGVAEVIEARASPPGTVSVAAGAVNTLATALALGTGASAGREGPSVFIGGALATYLTDRFGLSSREARTLIGCGAAAAVSAAFNAPIAGVLFALEVVLSNYALSVFGPVVLASVLAALINRAQLGDLHRFVIPDYGLASAYDVPLGAILGVICGAVAWTFLQLAAKGRRIARGLISRRRVEPALLPPIAGVGMGVVALFLPEALGVGYEATSQAIAGQYTLTLLTILLVAKILATVLCLSCRFGTGVFSGGIYLGAMSGAAFGLCLNLAFGPAVANPTFYALVGMGAVSGAIIGAPISTTLIVFELTGDYGMTAALMLAVGVASLIVQVFFGSSWFHYQLNQRGYDLSDGPQGVILQTIRVRDVMRSMPESAAPLEEGAPRLLASQGLGEALARMQDLDLDGMPVVADVDDDRIVGTLTQIRALRTYNKALIESHIEHHR</sequence>
<dbReference type="Gene3D" id="1.10.3080.10">
    <property type="entry name" value="Clc chloride channel"/>
    <property type="match status" value="1"/>
</dbReference>
<feature type="transmembrane region" description="Helical" evidence="10">
    <location>
        <begin position="27"/>
        <end position="53"/>
    </location>
</feature>
<evidence type="ECO:0000256" key="7">
    <source>
        <dbReference type="ARBA" id="ARBA00023173"/>
    </source>
</evidence>
<keyword evidence="3 10" id="KW-0812">Transmembrane</keyword>
<dbReference type="Pfam" id="PF00654">
    <property type="entry name" value="Voltage_CLC"/>
    <property type="match status" value="1"/>
</dbReference>
<evidence type="ECO:0000256" key="5">
    <source>
        <dbReference type="ARBA" id="ARBA00023065"/>
    </source>
</evidence>
<evidence type="ECO:0000256" key="9">
    <source>
        <dbReference type="ARBA" id="ARBA00023303"/>
    </source>
</evidence>
<evidence type="ECO:0000256" key="10">
    <source>
        <dbReference type="SAM" id="Phobius"/>
    </source>
</evidence>
<feature type="transmembrane region" description="Helical" evidence="10">
    <location>
        <begin position="206"/>
        <end position="224"/>
    </location>
</feature>